<dbReference type="GO" id="GO:0005576">
    <property type="term" value="C:extracellular region"/>
    <property type="evidence" value="ECO:0007669"/>
    <property type="project" value="UniProtKB-SubCell"/>
</dbReference>
<sequence length="111" mass="12221">MLLDHSSPLSGCIQLLFLALAVLVVLAEASPDGWARKCGYGTGRCRKSCKANEKKKEKCGARKVCCIPVVKHKPIESAKKEEMTFWTTTSMTKYPSKTCDETILAATVVRQ</sequence>
<keyword evidence="4 9" id="KW-0929">Antimicrobial</keyword>
<dbReference type="PANTHER" id="PTHR15001:SF9">
    <property type="entry name" value="BETA-DEFENSIN 115"/>
    <property type="match status" value="1"/>
</dbReference>
<dbReference type="AlphaFoldDB" id="A0A6J3BCC1"/>
<dbReference type="KEGG" id="vpc:116284361"/>
<keyword evidence="8" id="KW-1015">Disulfide bond</keyword>
<evidence type="ECO:0000256" key="6">
    <source>
        <dbReference type="ARBA" id="ARBA00022940"/>
    </source>
</evidence>
<dbReference type="InterPro" id="IPR050544">
    <property type="entry name" value="Beta-defensin"/>
</dbReference>
<feature type="signal peptide" evidence="9">
    <location>
        <begin position="1"/>
        <end position="29"/>
    </location>
</feature>
<organism evidence="11 12">
    <name type="scientific">Vicugna pacos</name>
    <name type="common">Alpaca</name>
    <name type="synonym">Lama pacos</name>
    <dbReference type="NCBI Taxonomy" id="30538"/>
    <lineage>
        <taxon>Eukaryota</taxon>
        <taxon>Metazoa</taxon>
        <taxon>Chordata</taxon>
        <taxon>Craniata</taxon>
        <taxon>Vertebrata</taxon>
        <taxon>Euteleostomi</taxon>
        <taxon>Mammalia</taxon>
        <taxon>Eutheria</taxon>
        <taxon>Laurasiatheria</taxon>
        <taxon>Artiodactyla</taxon>
        <taxon>Tylopoda</taxon>
        <taxon>Camelidae</taxon>
        <taxon>Vicugna</taxon>
    </lineage>
</organism>
<evidence type="ECO:0000256" key="1">
    <source>
        <dbReference type="ARBA" id="ARBA00004613"/>
    </source>
</evidence>
<dbReference type="GO" id="GO:0045087">
    <property type="term" value="P:innate immune response"/>
    <property type="evidence" value="ECO:0007669"/>
    <property type="project" value="InterPro"/>
</dbReference>
<dbReference type="InParanoid" id="A0A6J3BCC1"/>
<keyword evidence="3 9" id="KW-0964">Secreted</keyword>
<evidence type="ECO:0000259" key="10">
    <source>
        <dbReference type="Pfam" id="PF13841"/>
    </source>
</evidence>
<proteinExistence type="inferred from homology"/>
<evidence type="ECO:0000256" key="8">
    <source>
        <dbReference type="ARBA" id="ARBA00023157"/>
    </source>
</evidence>
<feature type="domain" description="Beta-defensin" evidence="10">
    <location>
        <begin position="37"/>
        <end position="66"/>
    </location>
</feature>
<dbReference type="PANTHER" id="PTHR15001">
    <property type="entry name" value="BETA-DEFENSIN 123-RELATED"/>
    <property type="match status" value="1"/>
</dbReference>
<dbReference type="GO" id="GO:0042742">
    <property type="term" value="P:defense response to bacterium"/>
    <property type="evidence" value="ECO:0007669"/>
    <property type="project" value="UniProtKB-UniRule"/>
</dbReference>
<dbReference type="Proteomes" id="UP001652581">
    <property type="component" value="Chromosome 19"/>
</dbReference>
<accession>A0A6J3BCC1</accession>
<keyword evidence="5 9" id="KW-0732">Signal</keyword>
<evidence type="ECO:0000256" key="2">
    <source>
        <dbReference type="ARBA" id="ARBA00007371"/>
    </source>
</evidence>
<evidence type="ECO:0000256" key="7">
    <source>
        <dbReference type="ARBA" id="ARBA00023022"/>
    </source>
</evidence>
<evidence type="ECO:0000313" key="12">
    <source>
        <dbReference type="RefSeq" id="XP_031543849.1"/>
    </source>
</evidence>
<evidence type="ECO:0000313" key="11">
    <source>
        <dbReference type="Proteomes" id="UP001652581"/>
    </source>
</evidence>
<feature type="chain" id="PRO_5027161019" description="Beta-defensin" evidence="9">
    <location>
        <begin position="30"/>
        <end position="111"/>
    </location>
</feature>
<comment type="similarity">
    <text evidence="2 9">Belongs to the beta-defensin family.</text>
</comment>
<evidence type="ECO:0000256" key="4">
    <source>
        <dbReference type="ARBA" id="ARBA00022529"/>
    </source>
</evidence>
<keyword evidence="7 9" id="KW-0044">Antibiotic</keyword>
<evidence type="ECO:0000256" key="3">
    <source>
        <dbReference type="ARBA" id="ARBA00022525"/>
    </source>
</evidence>
<keyword evidence="6 9" id="KW-0211">Defensin</keyword>
<keyword evidence="11" id="KW-1185">Reference proteome</keyword>
<protein>
    <recommendedName>
        <fullName evidence="9">Beta-defensin</fullName>
    </recommendedName>
</protein>
<dbReference type="InterPro" id="IPR025933">
    <property type="entry name" value="Beta_defensin_dom"/>
</dbReference>
<gene>
    <name evidence="12" type="primary">LOC116284361</name>
</gene>
<comment type="subcellular location">
    <subcellularLocation>
        <location evidence="1 9">Secreted</location>
    </subcellularLocation>
</comment>
<name>A0A6J3BCC1_VICPA</name>
<evidence type="ECO:0000256" key="9">
    <source>
        <dbReference type="RuleBase" id="RU231113"/>
    </source>
</evidence>
<comment type="function">
    <text evidence="9">Has antibacterial activity.</text>
</comment>
<reference evidence="12" key="1">
    <citation type="submission" date="2025-08" db="UniProtKB">
        <authorList>
            <consortium name="RefSeq"/>
        </authorList>
    </citation>
    <scope>IDENTIFICATION</scope>
</reference>
<dbReference type="RefSeq" id="XP_031543849.1">
    <property type="nucleotide sequence ID" value="XM_031687989.1"/>
</dbReference>
<evidence type="ECO:0000256" key="5">
    <source>
        <dbReference type="ARBA" id="ARBA00022729"/>
    </source>
</evidence>
<dbReference type="Pfam" id="PF13841">
    <property type="entry name" value="Defensin_beta_2"/>
    <property type="match status" value="1"/>
</dbReference>